<accession>A0A3Q7EVB6</accession>
<dbReference type="STRING" id="4081.A0A3Q7EVB6"/>
<evidence type="ECO:0000313" key="2">
    <source>
        <dbReference type="Proteomes" id="UP000004994"/>
    </source>
</evidence>
<dbReference type="Proteomes" id="UP000004994">
    <property type="component" value="Chromosome 2"/>
</dbReference>
<name>A0A3Q7EVB6_SOLLC</name>
<evidence type="ECO:0000313" key="1">
    <source>
        <dbReference type="EnsemblPlants" id="Solyc02g011830.1.1.1"/>
    </source>
</evidence>
<organism evidence="1">
    <name type="scientific">Solanum lycopersicum</name>
    <name type="common">Tomato</name>
    <name type="synonym">Lycopersicon esculentum</name>
    <dbReference type="NCBI Taxonomy" id="4081"/>
    <lineage>
        <taxon>Eukaryota</taxon>
        <taxon>Viridiplantae</taxon>
        <taxon>Streptophyta</taxon>
        <taxon>Embryophyta</taxon>
        <taxon>Tracheophyta</taxon>
        <taxon>Spermatophyta</taxon>
        <taxon>Magnoliopsida</taxon>
        <taxon>eudicotyledons</taxon>
        <taxon>Gunneridae</taxon>
        <taxon>Pentapetalae</taxon>
        <taxon>asterids</taxon>
        <taxon>lamiids</taxon>
        <taxon>Solanales</taxon>
        <taxon>Solanaceae</taxon>
        <taxon>Solanoideae</taxon>
        <taxon>Solaneae</taxon>
        <taxon>Solanum</taxon>
        <taxon>Solanum subgen. Lycopersicon</taxon>
    </lineage>
</organism>
<reference evidence="1" key="2">
    <citation type="submission" date="2019-01" db="UniProtKB">
        <authorList>
            <consortium name="EnsemblPlants"/>
        </authorList>
    </citation>
    <scope>IDENTIFICATION</scope>
    <source>
        <strain evidence="1">cv. Heinz 1706</strain>
    </source>
</reference>
<dbReference type="PaxDb" id="4081-Solyc02g011830.1.1"/>
<dbReference type="InParanoid" id="A0A3Q7EVB6"/>
<keyword evidence="2" id="KW-1185">Reference proteome</keyword>
<sequence length="67" mass="8310">MSQVYIFYILSQTQIISFSKFRYVLQYNTSSYFLKTKIKDYFKTLGIFHLELKHKKLQSYRINQWKN</sequence>
<dbReference type="EnsemblPlants" id="Solyc02g011830.1.1">
    <property type="protein sequence ID" value="Solyc02g011830.1.1.1"/>
    <property type="gene ID" value="Solyc02g011830.1"/>
</dbReference>
<reference evidence="1" key="1">
    <citation type="journal article" date="2012" name="Nature">
        <title>The tomato genome sequence provides insights into fleshy fruit evolution.</title>
        <authorList>
            <consortium name="Tomato Genome Consortium"/>
        </authorList>
    </citation>
    <scope>NUCLEOTIDE SEQUENCE [LARGE SCALE GENOMIC DNA]</scope>
    <source>
        <strain evidence="1">cv. Heinz 1706</strain>
    </source>
</reference>
<dbReference type="Gramene" id="Solyc02g011830.1.1">
    <property type="protein sequence ID" value="Solyc02g011830.1.1.1"/>
    <property type="gene ID" value="Solyc02g011830.1"/>
</dbReference>
<protein>
    <submittedName>
        <fullName evidence="1">Uncharacterized protein</fullName>
    </submittedName>
</protein>
<proteinExistence type="predicted"/>
<dbReference type="AlphaFoldDB" id="A0A3Q7EVB6"/>